<dbReference type="Proteomes" id="UP001187471">
    <property type="component" value="Unassembled WGS sequence"/>
</dbReference>
<accession>A0AA88R033</accession>
<reference evidence="2" key="1">
    <citation type="submission" date="2022-12" db="EMBL/GenBank/DDBJ databases">
        <title>Draft genome assemblies for two species of Escallonia (Escalloniales).</title>
        <authorList>
            <person name="Chanderbali A."/>
            <person name="Dervinis C."/>
            <person name="Anghel I."/>
            <person name="Soltis D."/>
            <person name="Soltis P."/>
            <person name="Zapata F."/>
        </authorList>
    </citation>
    <scope>NUCLEOTIDE SEQUENCE</scope>
    <source>
        <strain evidence="2">UCBG92.1500</strain>
        <tissue evidence="2">Leaf</tissue>
    </source>
</reference>
<gene>
    <name evidence="2" type="ORF">RJ640_028328</name>
</gene>
<dbReference type="PANTHER" id="PTHR34361">
    <property type="entry name" value="OS08G0157800 PROTEIN"/>
    <property type="match status" value="1"/>
</dbReference>
<feature type="compositionally biased region" description="Polar residues" evidence="1">
    <location>
        <begin position="727"/>
        <end position="741"/>
    </location>
</feature>
<dbReference type="EMBL" id="JAVXUO010002486">
    <property type="protein sequence ID" value="KAK2972800.1"/>
    <property type="molecule type" value="Genomic_DNA"/>
</dbReference>
<sequence>MGLGYVGYGGSSSSSNLSPLAPPFTVDRSNSNPNSNPLVHFTEPPYAAVPFNSWQYPHSSSSRTDFYASNSDVDAIRTASLPSASDYGTVGLDPINLPNPCWAPLDASAGTNTGIHSFSYLGDPKPYYPPYVSPVVNDNAPLESLNEANFNSLVTSGLLPMDGSSQVDYTQTLTGLEYPSQWGGFWNGLAEGKRGKRMDVDGSFCSEETNITDLLVYNNHANKGAHAAEGLGKADDNSATSLGIFTDVSGRGNRAGSLTTGQFDDKSFLVQNPIESSRNPILGSGMTSIESATWNRQKPSSPYNKGFQLFDSFTSDCISVTKSSPSLVIRSPDIGTTSLASINVSPKSVGIDNVAAVSREGVHNHNLSEEKASHLILQSCKEGYSDTDLLRISREGNDHLIFVAASSAKEELSNKLPSKNDLHYVSKVRSEFQIPDINVPDGCSLNIDSTEAIKSIANSSDSLDSPCWKGAPAAHFSPFEDFKAVSPQLLMKDFEACSSLNPHGTPCLPLANDPGKGFLAELGDNRVHNKNVCVNTGSLRSSKVTSDAKIPTKEHKSNVIVKSGSDCRKLSSSEGIQSLNDIGNTRKEDDLPSTSKSDSDSRSSHPRPTNHAEACFTSTEHFKPGTGNLETRMTSIDAFKDSFVPAVKSASYLPSSGGETFKPGKPHGGESTPKMDVQMLVKSMQNLSELLLFYHSNHSCGLNGKDHEALMHVVDNLEACMSRKDSVTSPPQESVRPQQGPSHGPADLPNLLVGDLGRGHEVTNITAANPRDRLDCQLMPEENSKNNLSGKEVEKIIAFVPSRDDAGTSKDHNMIQAIKTVLNENFHCEEEFQSQTLLYKNLWLEAEAELCSTSFRARFDRVKVEMEKCKLDKAKDVSGNTMVKDKILSSNVDPDPNITHSVLPESNDKQIPNIPVQNSPSTSSTSRVNDVEASVMARFQILKCRGDTSDRINVEKQHVTKAVNPATSSPVSGDQGAVGARLQCYAGKGDKENKNKFDSELQWRTMLGSDKRDSYMVNMDDPEPETVKEFLVCGRDDSVIRPTYGNNRLPNQLPSGWYDNSSSDWEDVLKDDFAWQS</sequence>
<dbReference type="PANTHER" id="PTHR34361:SF2">
    <property type="entry name" value="OS08G0157800 PROTEIN"/>
    <property type="match status" value="1"/>
</dbReference>
<protein>
    <submittedName>
        <fullName evidence="2">Uncharacterized protein</fullName>
    </submittedName>
</protein>
<comment type="caution">
    <text evidence="2">The sequence shown here is derived from an EMBL/GenBank/DDBJ whole genome shotgun (WGS) entry which is preliminary data.</text>
</comment>
<feature type="region of interest" description="Disordered" evidence="1">
    <location>
        <begin position="902"/>
        <end position="928"/>
    </location>
</feature>
<proteinExistence type="predicted"/>
<evidence type="ECO:0000313" key="3">
    <source>
        <dbReference type="Proteomes" id="UP001187471"/>
    </source>
</evidence>
<feature type="region of interest" description="Disordered" evidence="1">
    <location>
        <begin position="569"/>
        <end position="614"/>
    </location>
</feature>
<feature type="region of interest" description="Disordered" evidence="1">
    <location>
        <begin position="723"/>
        <end position="750"/>
    </location>
</feature>
<feature type="compositionally biased region" description="Gly residues" evidence="1">
    <location>
        <begin position="1"/>
        <end position="10"/>
    </location>
</feature>
<evidence type="ECO:0000313" key="2">
    <source>
        <dbReference type="EMBL" id="KAK2972800.1"/>
    </source>
</evidence>
<organism evidence="2 3">
    <name type="scientific">Escallonia rubra</name>
    <dbReference type="NCBI Taxonomy" id="112253"/>
    <lineage>
        <taxon>Eukaryota</taxon>
        <taxon>Viridiplantae</taxon>
        <taxon>Streptophyta</taxon>
        <taxon>Embryophyta</taxon>
        <taxon>Tracheophyta</taxon>
        <taxon>Spermatophyta</taxon>
        <taxon>Magnoliopsida</taxon>
        <taxon>eudicotyledons</taxon>
        <taxon>Gunneridae</taxon>
        <taxon>Pentapetalae</taxon>
        <taxon>asterids</taxon>
        <taxon>campanulids</taxon>
        <taxon>Escalloniales</taxon>
        <taxon>Escalloniaceae</taxon>
        <taxon>Escallonia</taxon>
    </lineage>
</organism>
<evidence type="ECO:0000256" key="1">
    <source>
        <dbReference type="SAM" id="MobiDB-lite"/>
    </source>
</evidence>
<feature type="compositionally biased region" description="Polar residues" evidence="1">
    <location>
        <begin position="572"/>
        <end position="583"/>
    </location>
</feature>
<keyword evidence="3" id="KW-1185">Reference proteome</keyword>
<feature type="region of interest" description="Disordered" evidence="1">
    <location>
        <begin position="1"/>
        <end position="32"/>
    </location>
</feature>
<name>A0AA88R033_9ASTE</name>
<dbReference type="AlphaFoldDB" id="A0AA88R033"/>
<feature type="compositionally biased region" description="Polar residues" evidence="1">
    <location>
        <begin position="915"/>
        <end position="928"/>
    </location>
</feature>